<feature type="transmembrane region" description="Helical" evidence="1">
    <location>
        <begin position="212"/>
        <end position="229"/>
    </location>
</feature>
<accession>A0A7D7QGC0</accession>
<proteinExistence type="predicted"/>
<feature type="transmembrane region" description="Helical" evidence="1">
    <location>
        <begin position="235"/>
        <end position="261"/>
    </location>
</feature>
<reference evidence="3" key="1">
    <citation type="submission" date="2020-07" db="EMBL/GenBank/DDBJ databases">
        <title>novel species isolated from the respiratory tract of Marmot.</title>
        <authorList>
            <person name="Zhang G."/>
        </authorList>
    </citation>
    <scope>NUCLEOTIDE SEQUENCE [LARGE SCALE GENOMIC DNA]</scope>
    <source>
        <strain evidence="3">686</strain>
    </source>
</reference>
<feature type="transmembrane region" description="Helical" evidence="1">
    <location>
        <begin position="179"/>
        <end position="200"/>
    </location>
</feature>
<evidence type="ECO:0000256" key="1">
    <source>
        <dbReference type="SAM" id="Phobius"/>
    </source>
</evidence>
<keyword evidence="3" id="KW-1185">Reference proteome</keyword>
<evidence type="ECO:0000313" key="2">
    <source>
        <dbReference type="EMBL" id="QMT01202.1"/>
    </source>
</evidence>
<gene>
    <name evidence="2" type="ORF">H1R19_20520</name>
</gene>
<dbReference type="EMBL" id="CP059491">
    <property type="protein sequence ID" value="QMT01202.1"/>
    <property type="molecule type" value="Genomic_DNA"/>
</dbReference>
<organism evidence="2 3">
    <name type="scientific">Gordonia jinghuaiqii</name>
    <dbReference type="NCBI Taxonomy" id="2758710"/>
    <lineage>
        <taxon>Bacteria</taxon>
        <taxon>Bacillati</taxon>
        <taxon>Actinomycetota</taxon>
        <taxon>Actinomycetes</taxon>
        <taxon>Mycobacteriales</taxon>
        <taxon>Gordoniaceae</taxon>
        <taxon>Gordonia</taxon>
    </lineage>
</organism>
<dbReference type="KEGG" id="gji:H1R19_20520"/>
<dbReference type="AlphaFoldDB" id="A0A7D7QGC0"/>
<name>A0A7D7QGC0_9ACTN</name>
<dbReference type="Proteomes" id="UP000515663">
    <property type="component" value="Chromosome"/>
</dbReference>
<dbReference type="Pfam" id="PF07087">
    <property type="entry name" value="DUF1353"/>
    <property type="match status" value="1"/>
</dbReference>
<protein>
    <submittedName>
        <fullName evidence="2">DUF1353 domain-containing protein</fullName>
    </submittedName>
</protein>
<keyword evidence="1" id="KW-0812">Transmembrane</keyword>
<keyword evidence="1" id="KW-1133">Transmembrane helix</keyword>
<keyword evidence="1" id="KW-0472">Membrane</keyword>
<sequence length="271" mass="30442">MGGITSGVAKRVPWRVAPDSGFEVDDPTGKGNVGIVQIDERQFAVLNAFRFSNQVIENDLVTRLVRKGKGEAEARTAVDDARTFTPREDNPTDLASIPRFLRWFEDPYGKHSLAALIHDELITGTVNSGKLRSDTLSDRFFREMMRTSGVPFLKRWIMWSAVALRTRFIAGGWRRWTVVAWLAFSVVGISIAVGAAGSLVRWWRWPWSRRKSFKTALVMLVVAGALWGRQWGASLIAAVAALWLVPAAIVTYFAYGIYLVLERIARVFGRR</sequence>
<dbReference type="RefSeq" id="WP_219850014.1">
    <property type="nucleotide sequence ID" value="NZ_CP059491.1"/>
</dbReference>
<evidence type="ECO:0000313" key="3">
    <source>
        <dbReference type="Proteomes" id="UP000515663"/>
    </source>
</evidence>
<dbReference type="InterPro" id="IPR010767">
    <property type="entry name" value="Phage_CGC-2007_Cje0229"/>
</dbReference>